<gene>
    <name evidence="2" type="ORF">C0Q70_05744</name>
</gene>
<comment type="caution">
    <text evidence="2">The sequence shown here is derived from an EMBL/GenBank/DDBJ whole genome shotgun (WGS) entry which is preliminary data.</text>
</comment>
<sequence length="81" mass="8991">MEPLETDALLVDLMDPVTTSYRTVTTSRPTLDNNGRIEGRQHPHQTSTDDDEMLDIAMDGRDGQGMELPDKSHGKLNLPAQ</sequence>
<feature type="region of interest" description="Disordered" evidence="1">
    <location>
        <begin position="21"/>
        <end position="81"/>
    </location>
</feature>
<dbReference type="AlphaFoldDB" id="A0A2T7PM19"/>
<name>A0A2T7PM19_POMCA</name>
<dbReference type="EMBL" id="PZQS01000003">
    <property type="protein sequence ID" value="PVD34469.1"/>
    <property type="molecule type" value="Genomic_DNA"/>
</dbReference>
<proteinExistence type="predicted"/>
<evidence type="ECO:0000313" key="2">
    <source>
        <dbReference type="EMBL" id="PVD34469.1"/>
    </source>
</evidence>
<organism evidence="2 3">
    <name type="scientific">Pomacea canaliculata</name>
    <name type="common">Golden apple snail</name>
    <dbReference type="NCBI Taxonomy" id="400727"/>
    <lineage>
        <taxon>Eukaryota</taxon>
        <taxon>Metazoa</taxon>
        <taxon>Spiralia</taxon>
        <taxon>Lophotrochozoa</taxon>
        <taxon>Mollusca</taxon>
        <taxon>Gastropoda</taxon>
        <taxon>Caenogastropoda</taxon>
        <taxon>Architaenioglossa</taxon>
        <taxon>Ampullarioidea</taxon>
        <taxon>Ampullariidae</taxon>
        <taxon>Pomacea</taxon>
    </lineage>
</organism>
<evidence type="ECO:0000256" key="1">
    <source>
        <dbReference type="SAM" id="MobiDB-lite"/>
    </source>
</evidence>
<protein>
    <submittedName>
        <fullName evidence="2">Uncharacterized protein</fullName>
    </submittedName>
</protein>
<accession>A0A2T7PM19</accession>
<keyword evidence="3" id="KW-1185">Reference proteome</keyword>
<evidence type="ECO:0000313" key="3">
    <source>
        <dbReference type="Proteomes" id="UP000245119"/>
    </source>
</evidence>
<dbReference type="OrthoDB" id="44789at2759"/>
<dbReference type="Proteomes" id="UP000245119">
    <property type="component" value="Linkage Group LG3"/>
</dbReference>
<feature type="compositionally biased region" description="Basic and acidic residues" evidence="1">
    <location>
        <begin position="58"/>
        <end position="73"/>
    </location>
</feature>
<reference evidence="2 3" key="1">
    <citation type="submission" date="2018-04" db="EMBL/GenBank/DDBJ databases">
        <title>The genome of golden apple snail Pomacea canaliculata provides insight into stress tolerance and invasive adaptation.</title>
        <authorList>
            <person name="Liu C."/>
            <person name="Liu B."/>
            <person name="Ren Y."/>
            <person name="Zhang Y."/>
            <person name="Wang H."/>
            <person name="Li S."/>
            <person name="Jiang F."/>
            <person name="Yin L."/>
            <person name="Zhang G."/>
            <person name="Qian W."/>
            <person name="Fan W."/>
        </authorList>
    </citation>
    <scope>NUCLEOTIDE SEQUENCE [LARGE SCALE GENOMIC DNA]</scope>
    <source>
        <strain evidence="2">SZHN2017</strain>
        <tissue evidence="2">Muscle</tissue>
    </source>
</reference>
<feature type="compositionally biased region" description="Low complexity" evidence="1">
    <location>
        <begin position="21"/>
        <end position="30"/>
    </location>
</feature>